<evidence type="ECO:0000313" key="2">
    <source>
        <dbReference type="Proteomes" id="UP000639643"/>
    </source>
</evidence>
<protein>
    <submittedName>
        <fullName evidence="1">Uncharacterized protein</fullName>
    </submittedName>
</protein>
<reference evidence="1" key="1">
    <citation type="journal article" date="2020" name="Phytopathology">
        <title>Genome Sequence Resources of Colletotrichum truncatum, C. plurivorum, C. musicola, and C. sojae: Four Species Pathogenic to Soybean (Glycine max).</title>
        <authorList>
            <person name="Rogerio F."/>
            <person name="Boufleur T.R."/>
            <person name="Ciampi-Guillardi M."/>
            <person name="Sukno S.A."/>
            <person name="Thon M.R."/>
            <person name="Massola Junior N.S."/>
            <person name="Baroncelli R."/>
        </authorList>
    </citation>
    <scope>NUCLEOTIDE SEQUENCE</scope>
    <source>
        <strain evidence="1">LFN0074</strain>
    </source>
</reference>
<proteinExistence type="predicted"/>
<dbReference type="EMBL" id="WIGM01000049">
    <property type="protein sequence ID" value="KAF6843172.1"/>
    <property type="molecule type" value="Genomic_DNA"/>
</dbReference>
<accession>A0A8H6NVA5</accession>
<organism evidence="1 2">
    <name type="scientific">Colletotrichum musicola</name>
    <dbReference type="NCBI Taxonomy" id="2175873"/>
    <lineage>
        <taxon>Eukaryota</taxon>
        <taxon>Fungi</taxon>
        <taxon>Dikarya</taxon>
        <taxon>Ascomycota</taxon>
        <taxon>Pezizomycotina</taxon>
        <taxon>Sordariomycetes</taxon>
        <taxon>Hypocreomycetidae</taxon>
        <taxon>Glomerellales</taxon>
        <taxon>Glomerellaceae</taxon>
        <taxon>Colletotrichum</taxon>
        <taxon>Colletotrichum orchidearum species complex</taxon>
    </lineage>
</organism>
<sequence length="99" mass="10671">MSGRVMGGSLLRKQKPDVLEAPLDSLDGQSTAWQNLWMPDVHDVFVEARLCAALGFPGSPVDSRKVNPWPGSSRLALHVAFYQSQAQIEAFSGASCRGA</sequence>
<dbReference type="Proteomes" id="UP000639643">
    <property type="component" value="Unassembled WGS sequence"/>
</dbReference>
<keyword evidence="2" id="KW-1185">Reference proteome</keyword>
<comment type="caution">
    <text evidence="1">The sequence shown here is derived from an EMBL/GenBank/DDBJ whole genome shotgun (WGS) entry which is preliminary data.</text>
</comment>
<dbReference type="AlphaFoldDB" id="A0A8H6NVA5"/>
<evidence type="ECO:0000313" key="1">
    <source>
        <dbReference type="EMBL" id="KAF6843172.1"/>
    </source>
</evidence>
<name>A0A8H6NVA5_9PEZI</name>
<gene>
    <name evidence="1" type="ORF">CMUS01_02385</name>
</gene>